<organism evidence="1 2">
    <name type="scientific">Naja naja</name>
    <name type="common">Indian cobra</name>
    <dbReference type="NCBI Taxonomy" id="35670"/>
    <lineage>
        <taxon>Eukaryota</taxon>
        <taxon>Metazoa</taxon>
        <taxon>Chordata</taxon>
        <taxon>Craniata</taxon>
        <taxon>Vertebrata</taxon>
        <taxon>Euteleostomi</taxon>
        <taxon>Lepidosauria</taxon>
        <taxon>Squamata</taxon>
        <taxon>Bifurcata</taxon>
        <taxon>Unidentata</taxon>
        <taxon>Episquamata</taxon>
        <taxon>Toxicofera</taxon>
        <taxon>Serpentes</taxon>
        <taxon>Colubroidea</taxon>
        <taxon>Elapidae</taxon>
        <taxon>Elapinae</taxon>
        <taxon>Naja</taxon>
    </lineage>
</organism>
<dbReference type="Proteomes" id="UP000694559">
    <property type="component" value="Unplaced"/>
</dbReference>
<accession>A0A8C6VKY4</accession>
<dbReference type="AlphaFoldDB" id="A0A8C6VKY4"/>
<reference evidence="1" key="1">
    <citation type="submission" date="2025-08" db="UniProtKB">
        <authorList>
            <consortium name="Ensembl"/>
        </authorList>
    </citation>
    <scope>IDENTIFICATION</scope>
</reference>
<dbReference type="GO" id="GO:0007218">
    <property type="term" value="P:neuropeptide signaling pathway"/>
    <property type="evidence" value="ECO:0007669"/>
    <property type="project" value="InterPro"/>
</dbReference>
<evidence type="ECO:0008006" key="3">
    <source>
        <dbReference type="Google" id="ProtNLM"/>
    </source>
</evidence>
<dbReference type="InterPro" id="IPR028138">
    <property type="entry name" value="Neuropeptide_S"/>
</dbReference>
<proteinExistence type="predicted"/>
<evidence type="ECO:0000313" key="1">
    <source>
        <dbReference type="Ensembl" id="ENSNNAP00000004506.1"/>
    </source>
</evidence>
<dbReference type="GO" id="GO:0005576">
    <property type="term" value="C:extracellular region"/>
    <property type="evidence" value="ECO:0007669"/>
    <property type="project" value="InterPro"/>
</dbReference>
<dbReference type="OMA" id="SSWATLE"/>
<name>A0A8C6VKY4_NAJNA</name>
<protein>
    <recommendedName>
        <fullName evidence="3">Neuropeptide S</fullName>
    </recommendedName>
</protein>
<keyword evidence="2" id="KW-1185">Reference proteome</keyword>
<dbReference type="Ensembl" id="ENSNNAT00000004715.1">
    <property type="protein sequence ID" value="ENSNNAP00000004506.1"/>
    <property type="gene ID" value="ENSNNAG00000003028.1"/>
</dbReference>
<dbReference type="Pfam" id="PF14993">
    <property type="entry name" value="Neuropeptide_S"/>
    <property type="match status" value="1"/>
</dbReference>
<dbReference type="GeneTree" id="ENSGT00990000209592"/>
<evidence type="ECO:0000313" key="2">
    <source>
        <dbReference type="Proteomes" id="UP000694559"/>
    </source>
</evidence>
<reference evidence="1" key="2">
    <citation type="submission" date="2025-09" db="UniProtKB">
        <authorList>
            <consortium name="Ensembl"/>
        </authorList>
    </citation>
    <scope>IDENTIFICATION</scope>
</reference>
<sequence length="94" mass="10678">MFLSCVGNTLASSWATLEYKQSVSRISLNILFSSFLNNPFYMNCQLPRKSDCLLLLLLNGSLFSSFLENSDIKRSFRNRVGSGIQKISFRRAKS</sequence>
<dbReference type="OrthoDB" id="9877592at2759"/>